<feature type="transmembrane region" description="Helical" evidence="14">
    <location>
        <begin position="258"/>
        <end position="278"/>
    </location>
</feature>
<keyword evidence="9 14" id="KW-1133">Transmembrane helix</keyword>
<dbReference type="SUPFAM" id="SSF144083">
    <property type="entry name" value="Magnesium transport protein CorA, transmembrane region"/>
    <property type="match status" value="1"/>
</dbReference>
<evidence type="ECO:0000256" key="9">
    <source>
        <dbReference type="ARBA" id="ARBA00022989"/>
    </source>
</evidence>
<comment type="subunit">
    <text evidence="12">Homopentamer. In the absence of Mg(2+), interactions between subunits are weakened, and dimers, trimers and tetramers can be observed in vitro.</text>
</comment>
<dbReference type="Gene3D" id="3.30.460.20">
    <property type="entry name" value="CorA soluble domain-like"/>
    <property type="match status" value="1"/>
</dbReference>
<evidence type="ECO:0000256" key="1">
    <source>
        <dbReference type="ARBA" id="ARBA00004429"/>
    </source>
</evidence>
<comment type="catalytic activity">
    <reaction evidence="13">
        <text>Mg(2+)(in) = Mg(2+)(out)</text>
        <dbReference type="Rhea" id="RHEA:29827"/>
        <dbReference type="ChEBI" id="CHEBI:18420"/>
    </reaction>
</comment>
<dbReference type="InterPro" id="IPR002523">
    <property type="entry name" value="MgTranspt_CorA/ZnTranspt_ZntB"/>
</dbReference>
<dbReference type="PANTHER" id="PTHR47685">
    <property type="entry name" value="MAGNESIUM TRANSPORT PROTEIN CORA"/>
    <property type="match status" value="1"/>
</dbReference>
<dbReference type="Gene3D" id="1.20.58.340">
    <property type="entry name" value="Magnesium transport protein CorA, transmembrane region"/>
    <property type="match status" value="2"/>
</dbReference>
<evidence type="ECO:0000256" key="11">
    <source>
        <dbReference type="ARBA" id="ARBA00023136"/>
    </source>
</evidence>
<dbReference type="Proteomes" id="UP000262029">
    <property type="component" value="Chromosome"/>
</dbReference>
<gene>
    <name evidence="15" type="primary">corAI</name>
    <name evidence="14 16" type="synonym">corA</name>
    <name evidence="15" type="ORF">ASKIR_1569</name>
    <name evidence="16" type="ORF">CP959_08730</name>
</gene>
<dbReference type="RefSeq" id="WP_066159005.1">
    <property type="nucleotide sequence ID" value="NZ_CP032099.1"/>
</dbReference>
<dbReference type="EMBL" id="NXIC01000006">
    <property type="protein sequence ID" value="RXI25180.1"/>
    <property type="molecule type" value="Genomic_DNA"/>
</dbReference>
<evidence type="ECO:0000256" key="10">
    <source>
        <dbReference type="ARBA" id="ARBA00023065"/>
    </source>
</evidence>
<dbReference type="PANTHER" id="PTHR47685:SF1">
    <property type="entry name" value="MAGNESIUM TRANSPORT PROTEIN CORA"/>
    <property type="match status" value="1"/>
</dbReference>
<dbReference type="EMBL" id="CP032099">
    <property type="protein sequence ID" value="AXX85355.1"/>
    <property type="molecule type" value="Genomic_DNA"/>
</dbReference>
<accession>A0AAD0SMP7</accession>
<dbReference type="FunFam" id="1.20.58.340:FF:000001">
    <property type="entry name" value="Magnesium transport protein CorA"/>
    <property type="match status" value="1"/>
</dbReference>
<evidence type="ECO:0000256" key="6">
    <source>
        <dbReference type="ARBA" id="ARBA00022519"/>
    </source>
</evidence>
<sequence>MISCYVKKGNRLSVIQGLEFLENIEDRKSVIWIDMFSPTLQEVKAVENIFAIEFPTKQESEEIELSSRYWEEANRIEINSYFLINDKKDPVNETVSFILQDDLLISVRYKKLASFDASIKKLLASPREYRTGYSIFSQIIDIRIDTDADIIEELNRDIAAIRKQAFNDDVENEDLLEQMSSFENLNMKIRENLTDKQRILNSLLKSQKITEDKSELPIMLKDIRSLIDHTNFNFERIDYLQNIFIGLLSVEQNKVIKIFTIVNVIFLPPTLIASIYGMNFEIMPELNWEYGYLFSIGVMVLAAVTPLIIFKKKGWI</sequence>
<reference evidence="16 18" key="1">
    <citation type="submission" date="2017-09" db="EMBL/GenBank/DDBJ databases">
        <title>Genomics of the genus Arcobacter.</title>
        <authorList>
            <person name="Perez-Cataluna A."/>
            <person name="Figueras M.J."/>
            <person name="Salas-Masso N."/>
        </authorList>
    </citation>
    <scope>NUCLEOTIDE SEQUENCE [LARGE SCALE GENOMIC DNA]</scope>
    <source>
        <strain evidence="16 18">LMG 6621</strain>
    </source>
</reference>
<dbReference type="InterPro" id="IPR004488">
    <property type="entry name" value="Mg/Co-transport_prot_CorA"/>
</dbReference>
<evidence type="ECO:0000256" key="3">
    <source>
        <dbReference type="ARBA" id="ARBA00019439"/>
    </source>
</evidence>
<keyword evidence="8 14" id="KW-0460">Magnesium</keyword>
<proteinExistence type="inferred from homology"/>
<evidence type="ECO:0000313" key="15">
    <source>
        <dbReference type="EMBL" id="AXX85355.1"/>
    </source>
</evidence>
<keyword evidence="10 14" id="KW-0406">Ion transport</keyword>
<evidence type="ECO:0000256" key="13">
    <source>
        <dbReference type="ARBA" id="ARBA00034269"/>
    </source>
</evidence>
<dbReference type="Pfam" id="PF01544">
    <property type="entry name" value="CorA"/>
    <property type="match status" value="1"/>
</dbReference>
<keyword evidence="7 14" id="KW-0812">Transmembrane</keyword>
<organism evidence="15 17">
    <name type="scientific">Aliarcobacter skirrowii CCUG 10374</name>
    <dbReference type="NCBI Taxonomy" id="1032239"/>
    <lineage>
        <taxon>Bacteria</taxon>
        <taxon>Pseudomonadati</taxon>
        <taxon>Campylobacterota</taxon>
        <taxon>Epsilonproteobacteria</taxon>
        <taxon>Campylobacterales</taxon>
        <taxon>Arcobacteraceae</taxon>
        <taxon>Aliarcobacter</taxon>
    </lineage>
</organism>
<evidence type="ECO:0000313" key="18">
    <source>
        <dbReference type="Proteomes" id="UP000290580"/>
    </source>
</evidence>
<evidence type="ECO:0000313" key="16">
    <source>
        <dbReference type="EMBL" id="RXI25180.1"/>
    </source>
</evidence>
<keyword evidence="4 14" id="KW-0813">Transport</keyword>
<keyword evidence="18" id="KW-1185">Reference proteome</keyword>
<evidence type="ECO:0000256" key="2">
    <source>
        <dbReference type="ARBA" id="ARBA00009765"/>
    </source>
</evidence>
<comment type="function">
    <text evidence="14">Mediates influx of magnesium ions.</text>
</comment>
<evidence type="ECO:0000256" key="4">
    <source>
        <dbReference type="ARBA" id="ARBA00022448"/>
    </source>
</evidence>
<keyword evidence="5 14" id="KW-1003">Cell membrane</keyword>
<evidence type="ECO:0000256" key="14">
    <source>
        <dbReference type="RuleBase" id="RU362010"/>
    </source>
</evidence>
<dbReference type="InterPro" id="IPR045861">
    <property type="entry name" value="CorA_cytoplasmic_dom"/>
</dbReference>
<dbReference type="InterPro" id="IPR050829">
    <property type="entry name" value="CorA_MIT"/>
</dbReference>
<dbReference type="GO" id="GO:0015087">
    <property type="term" value="F:cobalt ion transmembrane transporter activity"/>
    <property type="evidence" value="ECO:0007669"/>
    <property type="project" value="UniProtKB-UniRule"/>
</dbReference>
<name>A0AAD0SMP7_9BACT</name>
<keyword evidence="11 14" id="KW-0472">Membrane</keyword>
<evidence type="ECO:0000256" key="5">
    <source>
        <dbReference type="ARBA" id="ARBA00022475"/>
    </source>
</evidence>
<protein>
    <recommendedName>
        <fullName evidence="3 14">Magnesium transport protein CorA</fullName>
    </recommendedName>
</protein>
<dbReference type="GO" id="GO:0015095">
    <property type="term" value="F:magnesium ion transmembrane transporter activity"/>
    <property type="evidence" value="ECO:0007669"/>
    <property type="project" value="UniProtKB-UniRule"/>
</dbReference>
<comment type="subcellular location">
    <subcellularLocation>
        <location evidence="1">Cell inner membrane</location>
        <topology evidence="1">Multi-pass membrane protein</topology>
    </subcellularLocation>
    <subcellularLocation>
        <location evidence="14">Membrane</location>
        <topology evidence="14">Multi-pass membrane protein</topology>
    </subcellularLocation>
</comment>
<dbReference type="GO" id="GO:0005886">
    <property type="term" value="C:plasma membrane"/>
    <property type="evidence" value="ECO:0007669"/>
    <property type="project" value="UniProtKB-SubCell"/>
</dbReference>
<evidence type="ECO:0000313" key="17">
    <source>
        <dbReference type="Proteomes" id="UP000262029"/>
    </source>
</evidence>
<dbReference type="NCBIfam" id="TIGR00383">
    <property type="entry name" value="corA"/>
    <property type="match status" value="1"/>
</dbReference>
<dbReference type="GO" id="GO:0015099">
    <property type="term" value="F:nickel cation transmembrane transporter activity"/>
    <property type="evidence" value="ECO:0007669"/>
    <property type="project" value="TreeGrafter"/>
</dbReference>
<evidence type="ECO:0000256" key="7">
    <source>
        <dbReference type="ARBA" id="ARBA00022692"/>
    </source>
</evidence>
<dbReference type="SUPFAM" id="SSF143865">
    <property type="entry name" value="CorA soluble domain-like"/>
    <property type="match status" value="1"/>
</dbReference>
<feature type="transmembrane region" description="Helical" evidence="14">
    <location>
        <begin position="290"/>
        <end position="310"/>
    </location>
</feature>
<dbReference type="InterPro" id="IPR045863">
    <property type="entry name" value="CorA_TM1_TM2"/>
</dbReference>
<dbReference type="Proteomes" id="UP000290580">
    <property type="component" value="Unassembled WGS sequence"/>
</dbReference>
<evidence type="ECO:0000256" key="8">
    <source>
        <dbReference type="ARBA" id="ARBA00022842"/>
    </source>
</evidence>
<comment type="similarity">
    <text evidence="2 14">Belongs to the CorA metal ion transporter (MIT) (TC 1.A.35) family.</text>
</comment>
<reference evidence="15 17" key="2">
    <citation type="submission" date="2018-08" db="EMBL/GenBank/DDBJ databases">
        <title>Complete genome of the Arcobacter skirrowii type strain LMG 6621.</title>
        <authorList>
            <person name="Miller W.G."/>
            <person name="Yee E."/>
            <person name="Bono J.L."/>
        </authorList>
    </citation>
    <scope>NUCLEOTIDE SEQUENCE [LARGE SCALE GENOMIC DNA]</scope>
    <source>
        <strain evidence="15 17">CCUG 10374</strain>
    </source>
</reference>
<evidence type="ECO:0000256" key="12">
    <source>
        <dbReference type="ARBA" id="ARBA00025941"/>
    </source>
</evidence>
<dbReference type="GeneID" id="61751312"/>
<dbReference type="AlphaFoldDB" id="A0AAD0SMP7"/>
<keyword evidence="6" id="KW-0997">Cell inner membrane</keyword>